<dbReference type="Proteomes" id="UP000075531">
    <property type="component" value="Unassembled WGS sequence"/>
</dbReference>
<comment type="domain">
    <text evidence="6">Has three domains with a flexible linker between the domains II and III and assumes an 'L' shape. Domain III is highly mobile and contacts RuvB.</text>
</comment>
<dbReference type="GO" id="GO:0006310">
    <property type="term" value="P:DNA recombination"/>
    <property type="evidence" value="ECO:0007669"/>
    <property type="project" value="UniProtKB-UniRule"/>
</dbReference>
<keyword evidence="1 6" id="KW-0963">Cytoplasm</keyword>
<comment type="caution">
    <text evidence="8">The sequence shown here is derived from an EMBL/GenBank/DDBJ whole genome shotgun (WGS) entry which is preliminary data.</text>
</comment>
<dbReference type="InterPro" id="IPR003583">
    <property type="entry name" value="Hlx-hairpin-Hlx_DNA-bd_motif"/>
</dbReference>
<dbReference type="SUPFAM" id="SSF47781">
    <property type="entry name" value="RuvA domain 2-like"/>
    <property type="match status" value="1"/>
</dbReference>
<comment type="subunit">
    <text evidence="6">Homotetramer. Forms an RuvA(8)-RuvB(12)-Holliday junction (HJ) complex. HJ DNA is sandwiched between 2 RuvA tetramers; dsDNA enters through RuvA and exits via RuvB. An RuvB hexamer assembles on each DNA strand where it exits the tetramer. Each RuvB hexamer is contacted by two RuvA subunits (via domain III) on 2 adjacent RuvB subunits; this complex drives branch migration. In the full resolvosome a probable DNA-RuvA(4)-RuvB(12)-RuvC(2) complex forms which resolves the HJ.</text>
</comment>
<dbReference type="STRING" id="1121338.CLTEP_04260"/>
<protein>
    <recommendedName>
        <fullName evidence="6">Holliday junction branch migration complex subunit RuvA</fullName>
    </recommendedName>
</protein>
<dbReference type="InterPro" id="IPR013849">
    <property type="entry name" value="DNA_helicase_Holl-junc_RuvA_I"/>
</dbReference>
<dbReference type="Pfam" id="PF01330">
    <property type="entry name" value="RuvA_N"/>
    <property type="match status" value="1"/>
</dbReference>
<dbReference type="GO" id="GO:0016787">
    <property type="term" value="F:hydrolase activity"/>
    <property type="evidence" value="ECO:0007669"/>
    <property type="project" value="UniProtKB-KW"/>
</dbReference>
<comment type="similarity">
    <text evidence="6">Belongs to the RuvA family.</text>
</comment>
<keyword evidence="8" id="KW-0067">ATP-binding</keyword>
<dbReference type="Pfam" id="PF07499">
    <property type="entry name" value="RuvA_C"/>
    <property type="match status" value="1"/>
</dbReference>
<dbReference type="SUPFAM" id="SSF46929">
    <property type="entry name" value="DNA helicase RuvA subunit, C-terminal domain"/>
    <property type="match status" value="1"/>
</dbReference>
<evidence type="ECO:0000256" key="3">
    <source>
        <dbReference type="ARBA" id="ARBA00023125"/>
    </source>
</evidence>
<dbReference type="RefSeq" id="WP_066821803.1">
    <property type="nucleotide sequence ID" value="NZ_LTBA01000001.1"/>
</dbReference>
<evidence type="ECO:0000313" key="8">
    <source>
        <dbReference type="EMBL" id="KYH36032.1"/>
    </source>
</evidence>
<feature type="domain" description="Helix-hairpin-helix DNA-binding motif class 1" evidence="7">
    <location>
        <begin position="73"/>
        <end position="92"/>
    </location>
</feature>
<dbReference type="InterPro" id="IPR000085">
    <property type="entry name" value="RuvA"/>
</dbReference>
<dbReference type="GO" id="GO:0009379">
    <property type="term" value="C:Holliday junction helicase complex"/>
    <property type="evidence" value="ECO:0007669"/>
    <property type="project" value="InterPro"/>
</dbReference>
<dbReference type="Gene3D" id="1.10.8.10">
    <property type="entry name" value="DNA helicase RuvA subunit, C-terminal domain"/>
    <property type="match status" value="1"/>
</dbReference>
<dbReference type="SUPFAM" id="SSF50249">
    <property type="entry name" value="Nucleic acid-binding proteins"/>
    <property type="match status" value="1"/>
</dbReference>
<name>A0A151B8H4_9CLOT</name>
<evidence type="ECO:0000256" key="5">
    <source>
        <dbReference type="ARBA" id="ARBA00023204"/>
    </source>
</evidence>
<dbReference type="OrthoDB" id="5293449at2"/>
<keyword evidence="8" id="KW-0378">Hydrolase</keyword>
<dbReference type="GO" id="GO:0009378">
    <property type="term" value="F:four-way junction helicase activity"/>
    <property type="evidence" value="ECO:0007669"/>
    <property type="project" value="InterPro"/>
</dbReference>
<dbReference type="InterPro" id="IPR010994">
    <property type="entry name" value="RuvA_2-like"/>
</dbReference>
<accession>A0A151B8H4</accession>
<dbReference type="GO" id="GO:0000400">
    <property type="term" value="F:four-way junction DNA binding"/>
    <property type="evidence" value="ECO:0007669"/>
    <property type="project" value="UniProtKB-UniRule"/>
</dbReference>
<keyword evidence="8" id="KW-0347">Helicase</keyword>
<dbReference type="InterPro" id="IPR036267">
    <property type="entry name" value="RuvA_C_sf"/>
</dbReference>
<evidence type="ECO:0000259" key="7">
    <source>
        <dbReference type="SMART" id="SM00278"/>
    </source>
</evidence>
<comment type="caution">
    <text evidence="6">Lacks conserved residue(s) required for the propagation of feature annotation.</text>
</comment>
<dbReference type="GO" id="GO:0005524">
    <property type="term" value="F:ATP binding"/>
    <property type="evidence" value="ECO:0007669"/>
    <property type="project" value="InterPro"/>
</dbReference>
<keyword evidence="5 6" id="KW-0234">DNA repair</keyword>
<keyword evidence="8" id="KW-0547">Nucleotide-binding</keyword>
<dbReference type="AlphaFoldDB" id="A0A151B8H4"/>
<keyword evidence="4 6" id="KW-0233">DNA recombination</keyword>
<keyword evidence="3 6" id="KW-0238">DNA-binding</keyword>
<dbReference type="GO" id="GO:0048476">
    <property type="term" value="C:Holliday junction resolvase complex"/>
    <property type="evidence" value="ECO:0007669"/>
    <property type="project" value="UniProtKB-UniRule"/>
</dbReference>
<feature type="region of interest" description="Domain I" evidence="6">
    <location>
        <begin position="1"/>
        <end position="64"/>
    </location>
</feature>
<dbReference type="HAMAP" id="MF_00031">
    <property type="entry name" value="DNA_HJ_migration_RuvA"/>
    <property type="match status" value="1"/>
</dbReference>
<reference evidence="8 9" key="1">
    <citation type="submission" date="2016-02" db="EMBL/GenBank/DDBJ databases">
        <title>Genome sequence of Clostridium tepidiprofundi DSM 19306.</title>
        <authorList>
            <person name="Poehlein A."/>
            <person name="Daniel R."/>
        </authorList>
    </citation>
    <scope>NUCLEOTIDE SEQUENCE [LARGE SCALE GENOMIC DNA]</scope>
    <source>
        <strain evidence="8 9">DSM 19306</strain>
    </source>
</reference>
<keyword evidence="2 6" id="KW-0227">DNA damage</keyword>
<dbReference type="NCBIfam" id="TIGR00084">
    <property type="entry name" value="ruvA"/>
    <property type="match status" value="1"/>
</dbReference>
<dbReference type="EMBL" id="LTBA01000001">
    <property type="protein sequence ID" value="KYH36032.1"/>
    <property type="molecule type" value="Genomic_DNA"/>
</dbReference>
<feature type="region of interest" description="Domain III" evidence="6">
    <location>
        <begin position="152"/>
        <end position="199"/>
    </location>
</feature>
<dbReference type="Gene3D" id="1.10.150.20">
    <property type="entry name" value="5' to 3' exonuclease, C-terminal subdomain"/>
    <property type="match status" value="1"/>
</dbReference>
<evidence type="ECO:0000256" key="6">
    <source>
        <dbReference type="HAMAP-Rule" id="MF_00031"/>
    </source>
</evidence>
<dbReference type="CDD" id="cd14332">
    <property type="entry name" value="UBA_RuvA_C"/>
    <property type="match status" value="1"/>
</dbReference>
<evidence type="ECO:0000256" key="2">
    <source>
        <dbReference type="ARBA" id="ARBA00022763"/>
    </source>
</evidence>
<proteinExistence type="inferred from homology"/>
<comment type="subcellular location">
    <subcellularLocation>
        <location evidence="6">Cytoplasm</location>
    </subcellularLocation>
</comment>
<dbReference type="GO" id="GO:0006281">
    <property type="term" value="P:DNA repair"/>
    <property type="evidence" value="ECO:0007669"/>
    <property type="project" value="UniProtKB-UniRule"/>
</dbReference>
<dbReference type="PATRIC" id="fig|1121338.3.peg.431"/>
<gene>
    <name evidence="6 8" type="primary">ruvA</name>
    <name evidence="8" type="ORF">CLTEP_04260</name>
</gene>
<dbReference type="InterPro" id="IPR011114">
    <property type="entry name" value="RuvA_C"/>
</dbReference>
<organism evidence="8 9">
    <name type="scientific">Clostridium tepidiprofundi DSM 19306</name>
    <dbReference type="NCBI Taxonomy" id="1121338"/>
    <lineage>
        <taxon>Bacteria</taxon>
        <taxon>Bacillati</taxon>
        <taxon>Bacillota</taxon>
        <taxon>Clostridia</taxon>
        <taxon>Eubacteriales</taxon>
        <taxon>Clostridiaceae</taxon>
        <taxon>Clostridium</taxon>
    </lineage>
</organism>
<feature type="domain" description="Helix-hairpin-helix DNA-binding motif class 1" evidence="7">
    <location>
        <begin position="108"/>
        <end position="127"/>
    </location>
</feature>
<keyword evidence="9" id="KW-1185">Reference proteome</keyword>
<evidence type="ECO:0000256" key="4">
    <source>
        <dbReference type="ARBA" id="ARBA00023172"/>
    </source>
</evidence>
<evidence type="ECO:0000256" key="1">
    <source>
        <dbReference type="ARBA" id="ARBA00022490"/>
    </source>
</evidence>
<sequence>MYEYIKGFFKGINKDYVIIENNGLGYKIFTSGSTMAKMPKVDEEVLLYLVQIVRQDFIGLYGFLTKDELDMFNKLITINGVGTKAALSLLSITSIDKLKYSIISSDMKTIIKAPGIGKKIAQRIILELKDKIDVSESAIGAEDENIIINSESSNNSMEAMAALMSLGYTEKEAKKALKNVEKDDSIENIIKNSLKILMN</sequence>
<dbReference type="SMART" id="SM00278">
    <property type="entry name" value="HhH1"/>
    <property type="match status" value="2"/>
</dbReference>
<comment type="function">
    <text evidence="6">The RuvA-RuvB-RuvC complex processes Holliday junction (HJ) DNA during genetic recombination and DNA repair, while the RuvA-RuvB complex plays an important role in the rescue of blocked DNA replication forks via replication fork reversal (RFR). RuvA specifically binds to HJ cruciform DNA, conferring on it an open structure. The RuvB hexamer acts as an ATP-dependent pump, pulling dsDNA into and through the RuvAB complex. HJ branch migration allows RuvC to scan DNA until it finds its consensus sequence, where it cleaves and resolves the cruciform DNA.</text>
</comment>
<dbReference type="Gene3D" id="2.40.50.140">
    <property type="entry name" value="Nucleic acid-binding proteins"/>
    <property type="match status" value="1"/>
</dbReference>
<dbReference type="Pfam" id="PF14520">
    <property type="entry name" value="HHH_5"/>
    <property type="match status" value="1"/>
</dbReference>
<dbReference type="GO" id="GO:0005737">
    <property type="term" value="C:cytoplasm"/>
    <property type="evidence" value="ECO:0007669"/>
    <property type="project" value="UniProtKB-SubCell"/>
</dbReference>
<evidence type="ECO:0000313" key="9">
    <source>
        <dbReference type="Proteomes" id="UP000075531"/>
    </source>
</evidence>
<dbReference type="InterPro" id="IPR012340">
    <property type="entry name" value="NA-bd_OB-fold"/>
</dbReference>